<feature type="transmembrane region" description="Helical" evidence="1">
    <location>
        <begin position="73"/>
        <end position="93"/>
    </location>
</feature>
<dbReference type="STRING" id="494026.PGLA_26240"/>
<dbReference type="RefSeq" id="WP_068538143.1">
    <property type="nucleotide sequence ID" value="NZ_LVJH01000074.1"/>
</dbReference>
<feature type="transmembrane region" description="Helical" evidence="1">
    <location>
        <begin position="15"/>
        <end position="39"/>
    </location>
</feature>
<evidence type="ECO:0000313" key="2">
    <source>
        <dbReference type="EMBL" id="OAB32981.1"/>
    </source>
</evidence>
<gene>
    <name evidence="2" type="ORF">PGLA_26240</name>
</gene>
<dbReference type="InterPro" id="IPR025627">
    <property type="entry name" value="YfzA"/>
</dbReference>
<accession>A0A168C260</accession>
<dbReference type="OrthoDB" id="2638799at2"/>
<reference evidence="2 3" key="1">
    <citation type="submission" date="2016-03" db="EMBL/GenBank/DDBJ databases">
        <title>Draft genome sequence of Paenibacillus glacialis DSM 22343.</title>
        <authorList>
            <person name="Shin S.-K."/>
            <person name="Yi H."/>
        </authorList>
    </citation>
    <scope>NUCLEOTIDE SEQUENCE [LARGE SCALE GENOMIC DNA]</scope>
    <source>
        <strain evidence="2 3">DSM 22343</strain>
    </source>
</reference>
<keyword evidence="1" id="KW-0812">Transmembrane</keyword>
<organism evidence="2 3">
    <name type="scientific">Paenibacillus glacialis</name>
    <dbReference type="NCBI Taxonomy" id="494026"/>
    <lineage>
        <taxon>Bacteria</taxon>
        <taxon>Bacillati</taxon>
        <taxon>Bacillota</taxon>
        <taxon>Bacilli</taxon>
        <taxon>Bacillales</taxon>
        <taxon>Paenibacillaceae</taxon>
        <taxon>Paenibacillus</taxon>
    </lineage>
</organism>
<dbReference type="Pfam" id="PF14118">
    <property type="entry name" value="YfzA"/>
    <property type="match status" value="1"/>
</dbReference>
<dbReference type="EMBL" id="LVJH01000074">
    <property type="protein sequence ID" value="OAB32981.1"/>
    <property type="molecule type" value="Genomic_DNA"/>
</dbReference>
<keyword evidence="1" id="KW-0472">Membrane</keyword>
<protein>
    <recommendedName>
        <fullName evidence="4">YfzA-like protein</fullName>
    </recommendedName>
</protein>
<name>A0A168C260_9BACL</name>
<sequence>MNNTPKKDRPILKRVWMFPLGLFLVLQLFFIVCEVLSWAPNLQDGEIFTRIYGRISNSKLFTEWFVPYKTTQFNIFTAIFSITLLPTAFIVAIKDFYSRK</sequence>
<dbReference type="Proteomes" id="UP000076967">
    <property type="component" value="Unassembled WGS sequence"/>
</dbReference>
<evidence type="ECO:0000256" key="1">
    <source>
        <dbReference type="SAM" id="Phobius"/>
    </source>
</evidence>
<dbReference type="AlphaFoldDB" id="A0A168C260"/>
<keyword evidence="1" id="KW-1133">Transmembrane helix</keyword>
<evidence type="ECO:0000313" key="3">
    <source>
        <dbReference type="Proteomes" id="UP000076967"/>
    </source>
</evidence>
<keyword evidence="3" id="KW-1185">Reference proteome</keyword>
<evidence type="ECO:0008006" key="4">
    <source>
        <dbReference type="Google" id="ProtNLM"/>
    </source>
</evidence>
<proteinExistence type="predicted"/>
<comment type="caution">
    <text evidence="2">The sequence shown here is derived from an EMBL/GenBank/DDBJ whole genome shotgun (WGS) entry which is preliminary data.</text>
</comment>